<evidence type="ECO:0000313" key="2">
    <source>
        <dbReference type="EMBL" id="HIP90753.1"/>
    </source>
</evidence>
<keyword evidence="1" id="KW-1133">Transmembrane helix</keyword>
<evidence type="ECO:0000256" key="1">
    <source>
        <dbReference type="SAM" id="Phobius"/>
    </source>
</evidence>
<proteinExistence type="predicted"/>
<protein>
    <submittedName>
        <fullName evidence="2">Uncharacterized protein</fullName>
    </submittedName>
</protein>
<accession>A0A832ZJ18</accession>
<feature type="transmembrane region" description="Helical" evidence="1">
    <location>
        <begin position="7"/>
        <end position="26"/>
    </location>
</feature>
<dbReference type="AlphaFoldDB" id="A0A832ZJ18"/>
<name>A0A832ZJ18_9EURY</name>
<comment type="caution">
    <text evidence="2">The sequence shown here is derived from an EMBL/GenBank/DDBJ whole genome shotgun (WGS) entry which is preliminary data.</text>
</comment>
<dbReference type="Proteomes" id="UP000618343">
    <property type="component" value="Unassembled WGS sequence"/>
</dbReference>
<evidence type="ECO:0000313" key="3">
    <source>
        <dbReference type="Proteomes" id="UP000618343"/>
    </source>
</evidence>
<reference evidence="2" key="1">
    <citation type="journal article" date="2020" name="ISME J.">
        <title>Gammaproteobacteria mediating utilization of methyl-, sulfur- and petroleum organic compounds in deep ocean hydrothermal plumes.</title>
        <authorList>
            <person name="Zhou Z."/>
            <person name="Liu Y."/>
            <person name="Pan J."/>
            <person name="Cron B.R."/>
            <person name="Toner B.M."/>
            <person name="Anantharaman K."/>
            <person name="Breier J.A."/>
            <person name="Dick G.J."/>
            <person name="Li M."/>
        </authorList>
    </citation>
    <scope>NUCLEOTIDE SEQUENCE</scope>
    <source>
        <strain evidence="2">SZUA-1471</strain>
    </source>
</reference>
<keyword evidence="1" id="KW-0812">Transmembrane</keyword>
<organism evidence="2 3">
    <name type="scientific">Methanothermococcus okinawensis</name>
    <dbReference type="NCBI Taxonomy" id="155863"/>
    <lineage>
        <taxon>Archaea</taxon>
        <taxon>Methanobacteriati</taxon>
        <taxon>Methanobacteriota</taxon>
        <taxon>Methanomada group</taxon>
        <taxon>Methanococci</taxon>
        <taxon>Methanococcales</taxon>
        <taxon>Methanococcaceae</taxon>
        <taxon>Methanothermococcus</taxon>
    </lineage>
</organism>
<sequence length="175" mass="19567">MIFDNDILFGIIILIVGMGFFTLSMVEHTDSYADAVKTSILYDKASDQLKSIVSDGTVESAILLINNGYESKVEEVLKNRIDLKNYRIVIGDYTISQGDLNDKDIVVVSTVIVLNRTEGWYGVYGNEKTLRLTDRCFLSEEEVYSYLGGNSHSFVRAIYYFKSSTPINVSLICGG</sequence>
<dbReference type="EMBL" id="DQUO01000002">
    <property type="protein sequence ID" value="HIP90753.1"/>
    <property type="molecule type" value="Genomic_DNA"/>
</dbReference>
<gene>
    <name evidence="2" type="ORF">EYH21_00405</name>
</gene>
<keyword evidence="1" id="KW-0472">Membrane</keyword>